<dbReference type="InterPro" id="IPR000601">
    <property type="entry name" value="PKD_dom"/>
</dbReference>
<organism evidence="2 3">
    <name type="scientific">Mucilaginibacter roseus</name>
    <dbReference type="NCBI Taxonomy" id="1528868"/>
    <lineage>
        <taxon>Bacteria</taxon>
        <taxon>Pseudomonadati</taxon>
        <taxon>Bacteroidota</taxon>
        <taxon>Sphingobacteriia</taxon>
        <taxon>Sphingobacteriales</taxon>
        <taxon>Sphingobacteriaceae</taxon>
        <taxon>Mucilaginibacter</taxon>
    </lineage>
</organism>
<name>A0ABS8U042_9SPHI</name>
<dbReference type="SUPFAM" id="SSF49785">
    <property type="entry name" value="Galactose-binding domain-like"/>
    <property type="match status" value="1"/>
</dbReference>
<dbReference type="RefSeq" id="WP_232175537.1">
    <property type="nucleotide sequence ID" value="NZ_JAJPWV010000001.1"/>
</dbReference>
<accession>A0ABS8U042</accession>
<dbReference type="Proteomes" id="UP001199919">
    <property type="component" value="Unassembled WGS sequence"/>
</dbReference>
<dbReference type="InterPro" id="IPR008979">
    <property type="entry name" value="Galactose-bd-like_sf"/>
</dbReference>
<dbReference type="InterPro" id="IPR022409">
    <property type="entry name" value="PKD/Chitinase_dom"/>
</dbReference>
<comment type="caution">
    <text evidence="2">The sequence shown here is derived from an EMBL/GenBank/DDBJ whole genome shotgun (WGS) entry which is preliminary data.</text>
</comment>
<evidence type="ECO:0000259" key="1">
    <source>
        <dbReference type="PROSITE" id="PS50093"/>
    </source>
</evidence>
<proteinExistence type="predicted"/>
<evidence type="ECO:0000313" key="3">
    <source>
        <dbReference type="Proteomes" id="UP001199919"/>
    </source>
</evidence>
<dbReference type="PROSITE" id="PS50093">
    <property type="entry name" value="PKD"/>
    <property type="match status" value="1"/>
</dbReference>
<reference evidence="2 3" key="1">
    <citation type="submission" date="2021-12" db="EMBL/GenBank/DDBJ databases">
        <title>Mucilaginibacter roseus genome.</title>
        <authorList>
            <person name="Ferreira J.R."/>
            <person name="Newman J.D."/>
        </authorList>
    </citation>
    <scope>NUCLEOTIDE SEQUENCE [LARGE SCALE GENOMIC DNA]</scope>
    <source>
        <strain evidence="2 3">LMG 28454</strain>
    </source>
</reference>
<evidence type="ECO:0000313" key="2">
    <source>
        <dbReference type="EMBL" id="MCD8739617.1"/>
    </source>
</evidence>
<dbReference type="Pfam" id="PF18911">
    <property type="entry name" value="PKD_4"/>
    <property type="match status" value="1"/>
</dbReference>
<dbReference type="EMBL" id="JAJPWV010000001">
    <property type="protein sequence ID" value="MCD8739617.1"/>
    <property type="molecule type" value="Genomic_DNA"/>
</dbReference>
<dbReference type="SMART" id="SM00089">
    <property type="entry name" value="PKD"/>
    <property type="match status" value="1"/>
</dbReference>
<keyword evidence="3" id="KW-1185">Reference proteome</keyword>
<dbReference type="InterPro" id="IPR013783">
    <property type="entry name" value="Ig-like_fold"/>
</dbReference>
<dbReference type="SUPFAM" id="SSF49299">
    <property type="entry name" value="PKD domain"/>
    <property type="match status" value="1"/>
</dbReference>
<feature type="domain" description="PKD" evidence="1">
    <location>
        <begin position="54"/>
        <end position="118"/>
    </location>
</feature>
<dbReference type="Gene3D" id="2.60.120.260">
    <property type="entry name" value="Galactose-binding domain-like"/>
    <property type="match status" value="1"/>
</dbReference>
<dbReference type="PROSITE" id="PS51257">
    <property type="entry name" value="PROKAR_LIPOPROTEIN"/>
    <property type="match status" value="1"/>
</dbReference>
<dbReference type="InterPro" id="IPR035986">
    <property type="entry name" value="PKD_dom_sf"/>
</dbReference>
<protein>
    <submittedName>
        <fullName evidence="2">PKD domain-containing protein</fullName>
    </submittedName>
</protein>
<gene>
    <name evidence="2" type="ORF">LT679_03295</name>
</gene>
<dbReference type="Gene3D" id="2.60.40.10">
    <property type="entry name" value="Immunoglobulins"/>
    <property type="match status" value="1"/>
</dbReference>
<dbReference type="CDD" id="cd00146">
    <property type="entry name" value="PKD"/>
    <property type="match status" value="1"/>
</dbReference>
<sequence>MKAFYRISSAIVLVAMLSVGCKKEKEQAKPEPELPRPTADFSVEVPDTIEYNNFKFSSNSTNYESLLWQFGDDSTSTDPNPTHKYEFDDNYKVNLTVRNAQGFTASREVIVRVADPNFDPTKIGPSYFQTIGGTLWVSRDNQGGPDGGEGSKKVVDGDPNSKFLQSGFAGDLVIKFTLDSAVLAGGYTMVSGNDSPDRDPRNWDVQGSEDDVKWITLESAAASDNPSSPATYKYYFTGRNQRKFWHFRKNNTAYKYYRLRVKSNWGSRDFQLSEWSINKKQPD</sequence>